<gene>
    <name evidence="2" type="ORF">H9Q79_05670</name>
</gene>
<feature type="transmembrane region" description="Helical" evidence="1">
    <location>
        <begin position="148"/>
        <end position="167"/>
    </location>
</feature>
<dbReference type="InterPro" id="IPR012651">
    <property type="entry name" value="Thia_Transptr_ThiT"/>
</dbReference>
<dbReference type="Gene3D" id="1.10.1760.20">
    <property type="match status" value="1"/>
</dbReference>
<feature type="transmembrane region" description="Helical" evidence="1">
    <location>
        <begin position="12"/>
        <end position="36"/>
    </location>
</feature>
<dbReference type="GO" id="GO:0005886">
    <property type="term" value="C:plasma membrane"/>
    <property type="evidence" value="ECO:0007669"/>
    <property type="project" value="InterPro"/>
</dbReference>
<evidence type="ECO:0000313" key="2">
    <source>
        <dbReference type="EMBL" id="QNM09775.1"/>
    </source>
</evidence>
<name>A0A7G9GG43_9FIRM</name>
<keyword evidence="1" id="KW-0472">Membrane</keyword>
<organism evidence="2 3">
    <name type="scientific">Wansuia hejianensis</name>
    <dbReference type="NCBI Taxonomy" id="2763667"/>
    <lineage>
        <taxon>Bacteria</taxon>
        <taxon>Bacillati</taxon>
        <taxon>Bacillota</taxon>
        <taxon>Clostridia</taxon>
        <taxon>Lachnospirales</taxon>
        <taxon>Lachnospiraceae</taxon>
        <taxon>Wansuia</taxon>
    </lineage>
</organism>
<protein>
    <submittedName>
        <fullName evidence="2">Energy-coupled thiamine transporter ThiT</fullName>
    </submittedName>
</protein>
<evidence type="ECO:0000256" key="1">
    <source>
        <dbReference type="SAM" id="Phobius"/>
    </source>
</evidence>
<proteinExistence type="predicted"/>
<reference evidence="2 3" key="1">
    <citation type="submission" date="2020-08" db="EMBL/GenBank/DDBJ databases">
        <authorList>
            <person name="Liu C."/>
            <person name="Sun Q."/>
        </authorList>
    </citation>
    <scope>NUCLEOTIDE SEQUENCE [LARGE SCALE GENOMIC DNA]</scope>
    <source>
        <strain evidence="2 3">NSJ-29</strain>
    </source>
</reference>
<keyword evidence="1" id="KW-0812">Transmembrane</keyword>
<accession>A0A7G9GG43</accession>
<dbReference type="KEGG" id="whj:H9Q79_05670"/>
<keyword evidence="3" id="KW-1185">Reference proteome</keyword>
<dbReference type="GO" id="GO:0015234">
    <property type="term" value="F:thiamine transmembrane transporter activity"/>
    <property type="evidence" value="ECO:0007669"/>
    <property type="project" value="InterPro"/>
</dbReference>
<feature type="transmembrane region" description="Helical" evidence="1">
    <location>
        <begin position="112"/>
        <end position="136"/>
    </location>
</feature>
<sequence length="233" mass="25507">MLKHFVTEEGGLTGAGYGLFIATAVICLLIAVAVARRNTKSSPISPKRLAFCAMGIALAFITSYIRFLKLPMGGTITLFSMLFIVLVGYWYGAGTGILVGLVYGILQFIQDPYFLTFFQVCCDYLLAFAALGVAGFFRKQKHGLVKGYIAAVLCRGVFASLAGYLYWMEYMPEDFPKSLSAIYPVIYNYSYLLVEGILTVILISIPAVSKALNQVRRIALDEPKTSASRKPAA</sequence>
<keyword evidence="1" id="KW-1133">Transmembrane helix</keyword>
<dbReference type="Proteomes" id="UP000515860">
    <property type="component" value="Chromosome"/>
</dbReference>
<dbReference type="EMBL" id="CP060635">
    <property type="protein sequence ID" value="QNM09775.1"/>
    <property type="molecule type" value="Genomic_DNA"/>
</dbReference>
<dbReference type="Pfam" id="PF09515">
    <property type="entry name" value="Thia_YuaJ"/>
    <property type="match status" value="1"/>
</dbReference>
<dbReference type="RefSeq" id="WP_249329375.1">
    <property type="nucleotide sequence ID" value="NZ_CP060635.1"/>
</dbReference>
<dbReference type="AlphaFoldDB" id="A0A7G9GG43"/>
<feature type="transmembrane region" description="Helical" evidence="1">
    <location>
        <begin position="79"/>
        <end position="106"/>
    </location>
</feature>
<feature type="transmembrane region" description="Helical" evidence="1">
    <location>
        <begin position="48"/>
        <end position="67"/>
    </location>
</feature>
<evidence type="ECO:0000313" key="3">
    <source>
        <dbReference type="Proteomes" id="UP000515860"/>
    </source>
</evidence>
<feature type="transmembrane region" description="Helical" evidence="1">
    <location>
        <begin position="187"/>
        <end position="208"/>
    </location>
</feature>